<dbReference type="AlphaFoldDB" id="A0A2S4RRE5"/>
<organism evidence="2 3">
    <name type="scientific">Citrobacter amalonaticus</name>
    <dbReference type="NCBI Taxonomy" id="35703"/>
    <lineage>
        <taxon>Bacteria</taxon>
        <taxon>Pseudomonadati</taxon>
        <taxon>Pseudomonadota</taxon>
        <taxon>Gammaproteobacteria</taxon>
        <taxon>Enterobacterales</taxon>
        <taxon>Enterobacteriaceae</taxon>
        <taxon>Citrobacter</taxon>
    </lineage>
</organism>
<dbReference type="OrthoDB" id="6592645at2"/>
<keyword evidence="1" id="KW-0812">Transmembrane</keyword>
<sequence length="179" mass="20639">MSVMIISRDHFFSFGLTTVLREGGLCVYPVLFKSITDIIKTVFINKGDVIIIDVDSFSDTTFLHRDINKKCHFIYIFDLPLRFLKMNRSFLSKKDPSGYIIKSLQNATEISHPVINSRNMRNLELFNQGHSIQGIADEINMCKKSVYRIKNEVVINSGFLKFHPAFTMYTLIILLQLLP</sequence>
<keyword evidence="1" id="KW-1133">Transmembrane helix</keyword>
<dbReference type="RefSeq" id="WP_103776799.1">
    <property type="nucleotide sequence ID" value="NZ_PQLX01000012.1"/>
</dbReference>
<keyword evidence="1" id="KW-0472">Membrane</keyword>
<evidence type="ECO:0000313" key="3">
    <source>
        <dbReference type="Proteomes" id="UP000237003"/>
    </source>
</evidence>
<feature type="transmembrane region" description="Helical" evidence="1">
    <location>
        <begin position="153"/>
        <end position="178"/>
    </location>
</feature>
<dbReference type="Proteomes" id="UP000237003">
    <property type="component" value="Unassembled WGS sequence"/>
</dbReference>
<evidence type="ECO:0000313" key="2">
    <source>
        <dbReference type="EMBL" id="POU61308.1"/>
    </source>
</evidence>
<name>A0A2S4RRE5_CITAM</name>
<comment type="caution">
    <text evidence="2">The sequence shown here is derived from an EMBL/GenBank/DDBJ whole genome shotgun (WGS) entry which is preliminary data.</text>
</comment>
<protein>
    <submittedName>
        <fullName evidence="2">Uncharacterized protein</fullName>
    </submittedName>
</protein>
<dbReference type="EMBL" id="PQLX01000012">
    <property type="protein sequence ID" value="POU61308.1"/>
    <property type="molecule type" value="Genomic_DNA"/>
</dbReference>
<evidence type="ECO:0000256" key="1">
    <source>
        <dbReference type="SAM" id="Phobius"/>
    </source>
</evidence>
<gene>
    <name evidence="2" type="ORF">C3430_23545</name>
</gene>
<reference evidence="2 3" key="1">
    <citation type="submission" date="2018-01" db="EMBL/GenBank/DDBJ databases">
        <title>Complete genome sequences of 14 Citrobacter spp. isolated from plant in Canada.</title>
        <authorList>
            <person name="Bhandare S.G."/>
            <person name="Colavecchio A."/>
            <person name="Jeukens J."/>
            <person name="Emond-Rheault J.-G."/>
            <person name="Freschi L."/>
            <person name="Hamel J."/>
            <person name="Kukavica-Ibrulj I."/>
            <person name="Levesque R."/>
            <person name="Goodridge L."/>
        </authorList>
    </citation>
    <scope>NUCLEOTIDE SEQUENCE [LARGE SCALE GENOMIC DNA]</scope>
    <source>
        <strain evidence="2 3">S1285</strain>
    </source>
</reference>
<proteinExistence type="predicted"/>
<accession>A0A2S4RRE5</accession>